<dbReference type="SMART" id="SM00517">
    <property type="entry name" value="PolyA"/>
    <property type="match status" value="1"/>
</dbReference>
<protein>
    <recommendedName>
        <fullName evidence="2">PABC domain-containing protein</fullName>
    </recommendedName>
</protein>
<dbReference type="Proteomes" id="UP001515480">
    <property type="component" value="Unassembled WGS sequence"/>
</dbReference>
<dbReference type="InterPro" id="IPR036053">
    <property type="entry name" value="PABP-dom"/>
</dbReference>
<organism evidence="4 5">
    <name type="scientific">Prymnesium parvum</name>
    <name type="common">Toxic golden alga</name>
    <dbReference type="NCBI Taxonomy" id="97485"/>
    <lineage>
        <taxon>Eukaryota</taxon>
        <taxon>Haptista</taxon>
        <taxon>Haptophyta</taxon>
        <taxon>Prymnesiophyceae</taxon>
        <taxon>Prymnesiales</taxon>
        <taxon>Prymnesiaceae</taxon>
        <taxon>Prymnesium</taxon>
    </lineage>
</organism>
<keyword evidence="5" id="KW-1185">Reference proteome</keyword>
<dbReference type="EMBL" id="JBGBPQ010000006">
    <property type="protein sequence ID" value="KAL1522797.1"/>
    <property type="molecule type" value="Genomic_DNA"/>
</dbReference>
<dbReference type="AlphaFoldDB" id="A0AB34JPC3"/>
<dbReference type="InterPro" id="IPR002004">
    <property type="entry name" value="PABP_HYD_C"/>
</dbReference>
<evidence type="ECO:0000259" key="2">
    <source>
        <dbReference type="PROSITE" id="PS51309"/>
    </source>
</evidence>
<evidence type="ECO:0000256" key="1">
    <source>
        <dbReference type="SAM" id="MobiDB-lite"/>
    </source>
</evidence>
<dbReference type="EMBL" id="JBGBPQ010000024">
    <property type="protein sequence ID" value="KAL1499725.1"/>
    <property type="molecule type" value="Genomic_DNA"/>
</dbReference>
<dbReference type="GO" id="GO:0003723">
    <property type="term" value="F:RNA binding"/>
    <property type="evidence" value="ECO:0007669"/>
    <property type="project" value="InterPro"/>
</dbReference>
<dbReference type="SUPFAM" id="SSF63570">
    <property type="entry name" value="PABC (PABP) domain"/>
    <property type="match status" value="1"/>
</dbReference>
<feature type="domain" description="PABC" evidence="2">
    <location>
        <begin position="76"/>
        <end position="153"/>
    </location>
</feature>
<gene>
    <name evidence="3" type="ORF">AB1Y20_012412</name>
    <name evidence="4" type="ORF">AB1Y20_017768</name>
</gene>
<name>A0AB34JPC3_PRYPA</name>
<proteinExistence type="predicted"/>
<reference evidence="4 5" key="1">
    <citation type="journal article" date="2024" name="Science">
        <title>Giant polyketide synthase enzymes in the biosynthesis of giant marine polyether toxins.</title>
        <authorList>
            <person name="Fallon T.R."/>
            <person name="Shende V.V."/>
            <person name="Wierzbicki I.H."/>
            <person name="Pendleton A.L."/>
            <person name="Watervoot N.F."/>
            <person name="Auber R.P."/>
            <person name="Gonzalez D.J."/>
            <person name="Wisecaver J.H."/>
            <person name="Moore B.S."/>
        </authorList>
    </citation>
    <scope>NUCLEOTIDE SEQUENCE [LARGE SCALE GENOMIC DNA]</scope>
    <source>
        <strain evidence="4 5">12B1</strain>
    </source>
</reference>
<comment type="caution">
    <text evidence="4">The sequence shown here is derived from an EMBL/GenBank/DDBJ whole genome shotgun (WGS) entry which is preliminary data.</text>
</comment>
<sequence>MGKRKSKNQRDSGTPISSKARDPPPPKKLPSLRGTHVLPLHAAGAFTKAPSPRSLPRPPTRWTSSSTGTAVPGVHVRHASPPIALQNSDMVVKQLQGNLLYTLIAPEYPQLAGKITGMLLELSAQEVADILGDSAARRRLIDEALEVLREAGDPRVDHTKATSPEKGPTGLTIDIDAPAALERSFECTSSMRISPRVSSNPFSSGNILRLQG</sequence>
<evidence type="ECO:0000313" key="3">
    <source>
        <dbReference type="EMBL" id="KAL1499725.1"/>
    </source>
</evidence>
<dbReference type="Pfam" id="PF00658">
    <property type="entry name" value="MLLE"/>
    <property type="match status" value="1"/>
</dbReference>
<dbReference type="Gene3D" id="1.10.1900.10">
    <property type="entry name" value="c-terminal domain of poly(a) binding protein"/>
    <property type="match status" value="1"/>
</dbReference>
<evidence type="ECO:0000313" key="5">
    <source>
        <dbReference type="Proteomes" id="UP001515480"/>
    </source>
</evidence>
<evidence type="ECO:0000313" key="4">
    <source>
        <dbReference type="EMBL" id="KAL1522797.1"/>
    </source>
</evidence>
<dbReference type="PROSITE" id="PS51309">
    <property type="entry name" value="PABC"/>
    <property type="match status" value="1"/>
</dbReference>
<accession>A0AB34JPC3</accession>
<feature type="region of interest" description="Disordered" evidence="1">
    <location>
        <begin position="1"/>
        <end position="74"/>
    </location>
</feature>